<name>A0A6J7X299_9CAUD</name>
<accession>A0A6J7X299</accession>
<gene>
    <name evidence="1" type="ORF">UFOVP735_56</name>
</gene>
<sequence>MAEQEQDLFDQVIKETAADRPAFRQAPAGDYLVTVQSVKFVKANNGRQGIELAYTMIEPMHNEDMVGVTLAKCRLSDTMWISEKSIGIVQERLARISKDVVGNTLRDVADILPGNDVVVNISHETANRDGTPLNTPRLKVERYYSVDWYMNNKRAA</sequence>
<evidence type="ECO:0000313" key="1">
    <source>
        <dbReference type="EMBL" id="CAB5224337.1"/>
    </source>
</evidence>
<reference evidence="1" key="1">
    <citation type="submission" date="2020-05" db="EMBL/GenBank/DDBJ databases">
        <authorList>
            <person name="Chiriac C."/>
            <person name="Salcher M."/>
            <person name="Ghai R."/>
            <person name="Kavagutti S V."/>
        </authorList>
    </citation>
    <scope>NUCLEOTIDE SEQUENCE</scope>
</reference>
<proteinExistence type="predicted"/>
<organism evidence="1">
    <name type="scientific">uncultured Caudovirales phage</name>
    <dbReference type="NCBI Taxonomy" id="2100421"/>
    <lineage>
        <taxon>Viruses</taxon>
        <taxon>Duplodnaviria</taxon>
        <taxon>Heunggongvirae</taxon>
        <taxon>Uroviricota</taxon>
        <taxon>Caudoviricetes</taxon>
        <taxon>Peduoviridae</taxon>
        <taxon>Maltschvirus</taxon>
        <taxon>Maltschvirus maltsch</taxon>
    </lineage>
</organism>
<dbReference type="InterPro" id="IPR007731">
    <property type="entry name" value="DUF669"/>
</dbReference>
<dbReference type="Pfam" id="PF05037">
    <property type="entry name" value="DUF669"/>
    <property type="match status" value="1"/>
</dbReference>
<dbReference type="EMBL" id="LR798334">
    <property type="protein sequence ID" value="CAB5224337.1"/>
    <property type="molecule type" value="Genomic_DNA"/>
</dbReference>
<protein>
    <submittedName>
        <fullName evidence="1">Uncharacterized protein</fullName>
    </submittedName>
</protein>